<reference evidence="5" key="2">
    <citation type="submission" date="2025-08" db="UniProtKB">
        <authorList>
            <consortium name="Ensembl"/>
        </authorList>
    </citation>
    <scope>IDENTIFICATION</scope>
</reference>
<dbReference type="InterPro" id="IPR050373">
    <property type="entry name" value="Fibrinogen_C-term_domain"/>
</dbReference>
<dbReference type="PANTHER" id="PTHR19143:SF254">
    <property type="entry name" value="TENASCIN-R"/>
    <property type="match status" value="1"/>
</dbReference>
<keyword evidence="1" id="KW-1015">Disulfide bond</keyword>
<feature type="domain" description="Fibrinogen C-terminal" evidence="4">
    <location>
        <begin position="71"/>
        <end position="252"/>
    </location>
</feature>
<proteinExistence type="predicted"/>
<reference evidence="5 6" key="1">
    <citation type="journal article" date="2014" name="Nat. Genet.">
        <title>Whole-genome sequence of a flatfish provides insights into ZW sex chromosome evolution and adaptation to a benthic lifestyle.</title>
        <authorList>
            <person name="Chen S."/>
            <person name="Zhang G."/>
            <person name="Shao C."/>
            <person name="Huang Q."/>
            <person name="Liu G."/>
            <person name="Zhang P."/>
            <person name="Song W."/>
            <person name="An N."/>
            <person name="Chalopin D."/>
            <person name="Volff J.N."/>
            <person name="Hong Y."/>
            <person name="Li Q."/>
            <person name="Sha Z."/>
            <person name="Zhou H."/>
            <person name="Xie M."/>
            <person name="Yu Q."/>
            <person name="Liu Y."/>
            <person name="Xiang H."/>
            <person name="Wang N."/>
            <person name="Wu K."/>
            <person name="Yang C."/>
            <person name="Zhou Q."/>
            <person name="Liao X."/>
            <person name="Yang L."/>
            <person name="Hu Q."/>
            <person name="Zhang J."/>
            <person name="Meng L."/>
            <person name="Jin L."/>
            <person name="Tian Y."/>
            <person name="Lian J."/>
            <person name="Yang J."/>
            <person name="Miao G."/>
            <person name="Liu S."/>
            <person name="Liang Z."/>
            <person name="Yan F."/>
            <person name="Li Y."/>
            <person name="Sun B."/>
            <person name="Zhang H."/>
            <person name="Zhang J."/>
            <person name="Zhu Y."/>
            <person name="Du M."/>
            <person name="Zhao Y."/>
            <person name="Schartl M."/>
            <person name="Tang Q."/>
            <person name="Wang J."/>
        </authorList>
    </citation>
    <scope>NUCLEOTIDE SEQUENCE</scope>
</reference>
<dbReference type="PROSITE" id="PS51406">
    <property type="entry name" value="FIBRINOGEN_C_2"/>
    <property type="match status" value="1"/>
</dbReference>
<dbReference type="InterPro" id="IPR036056">
    <property type="entry name" value="Fibrinogen-like_C"/>
</dbReference>
<dbReference type="GeneTree" id="ENSGT00940000155565"/>
<accession>A0A3P8WPR9</accession>
<sequence length="284" mass="31830">QEVKLNSSVTEFNLTRLHSGSRYTVQLQAESEGRYGATISTDPPLPPHSSRVDLPNVQTSSSSSSSSSAGSLRFPFPSDCSQELLNGFTKSGEMDIFPQGRQGALLTVYCDMETDGGGWTVFQRRRDGSVNFFRGWSDYVGGFGDLSGEFWLGLESLHNLTSAARMSLRVDLRVGDQRAYAEYSKFEVSRRFYRLTVGGYSGTAGDSLSYHNNRAFSTKDRDRSSLITRCAMSYRGGWWYRNCHEANLNGLYGVHLQHKVTLWSELNSLIFSMRFGEVFSVFLI</sequence>
<dbReference type="GO" id="GO:0005615">
    <property type="term" value="C:extracellular space"/>
    <property type="evidence" value="ECO:0007669"/>
    <property type="project" value="TreeGrafter"/>
</dbReference>
<dbReference type="SMART" id="SM00186">
    <property type="entry name" value="FBG"/>
    <property type="match status" value="1"/>
</dbReference>
<dbReference type="NCBIfam" id="NF040941">
    <property type="entry name" value="GGGWT_bact"/>
    <property type="match status" value="1"/>
</dbReference>
<evidence type="ECO:0000259" key="3">
    <source>
        <dbReference type="PROSITE" id="PS50853"/>
    </source>
</evidence>
<dbReference type="PANTHER" id="PTHR19143">
    <property type="entry name" value="FIBRINOGEN/TENASCIN/ANGIOPOEITIN"/>
    <property type="match status" value="1"/>
</dbReference>
<dbReference type="InterPro" id="IPR020837">
    <property type="entry name" value="Fibrinogen_CS"/>
</dbReference>
<protein>
    <recommendedName>
        <fullName evidence="7">Fibrinogen C-terminal domain-containing protein</fullName>
    </recommendedName>
</protein>
<dbReference type="InterPro" id="IPR014716">
    <property type="entry name" value="Fibrinogen_a/b/g_C_1"/>
</dbReference>
<evidence type="ECO:0000256" key="2">
    <source>
        <dbReference type="SAM" id="MobiDB-lite"/>
    </source>
</evidence>
<evidence type="ECO:0000313" key="6">
    <source>
        <dbReference type="Proteomes" id="UP000265120"/>
    </source>
</evidence>
<evidence type="ECO:0000259" key="4">
    <source>
        <dbReference type="PROSITE" id="PS51406"/>
    </source>
</evidence>
<reference evidence="5" key="3">
    <citation type="submission" date="2025-09" db="UniProtKB">
        <authorList>
            <consortium name="Ensembl"/>
        </authorList>
    </citation>
    <scope>IDENTIFICATION</scope>
</reference>
<dbReference type="Gene3D" id="3.90.215.10">
    <property type="entry name" value="Gamma Fibrinogen, chain A, domain 1"/>
    <property type="match status" value="1"/>
</dbReference>
<dbReference type="OMA" id="ITHIRCE"/>
<dbReference type="AlphaFoldDB" id="A0A3P8WPR9"/>
<dbReference type="CDD" id="cd00087">
    <property type="entry name" value="FReD"/>
    <property type="match status" value="1"/>
</dbReference>
<evidence type="ECO:0000313" key="5">
    <source>
        <dbReference type="Ensembl" id="ENSCSEP00000028734.1"/>
    </source>
</evidence>
<dbReference type="InterPro" id="IPR002181">
    <property type="entry name" value="Fibrinogen_a/b/g_C_dom"/>
</dbReference>
<evidence type="ECO:0000256" key="1">
    <source>
        <dbReference type="ARBA" id="ARBA00023157"/>
    </source>
</evidence>
<name>A0A3P8WPR9_CYNSE</name>
<dbReference type="FunFam" id="3.90.215.10:FF:000001">
    <property type="entry name" value="Tenascin isoform 1"/>
    <property type="match status" value="1"/>
</dbReference>
<dbReference type="Ensembl" id="ENSCSET00000029127.1">
    <property type="protein sequence ID" value="ENSCSEP00000028734.1"/>
    <property type="gene ID" value="ENSCSEG00000018398.1"/>
</dbReference>
<keyword evidence="6" id="KW-1185">Reference proteome</keyword>
<dbReference type="Proteomes" id="UP000265120">
    <property type="component" value="Chromosome 18"/>
</dbReference>
<dbReference type="PROSITE" id="PS00514">
    <property type="entry name" value="FIBRINOGEN_C_1"/>
    <property type="match status" value="1"/>
</dbReference>
<dbReference type="Pfam" id="PF00147">
    <property type="entry name" value="Fibrinogen_C"/>
    <property type="match status" value="1"/>
</dbReference>
<feature type="region of interest" description="Disordered" evidence="2">
    <location>
        <begin position="34"/>
        <end position="71"/>
    </location>
</feature>
<feature type="domain" description="Fibronectin type-III" evidence="3">
    <location>
        <begin position="1"/>
        <end position="49"/>
    </location>
</feature>
<dbReference type="InterPro" id="IPR003961">
    <property type="entry name" value="FN3_dom"/>
</dbReference>
<dbReference type="SUPFAM" id="SSF56496">
    <property type="entry name" value="Fibrinogen C-terminal domain-like"/>
    <property type="match status" value="1"/>
</dbReference>
<evidence type="ECO:0008006" key="7">
    <source>
        <dbReference type="Google" id="ProtNLM"/>
    </source>
</evidence>
<organism evidence="5 6">
    <name type="scientific">Cynoglossus semilaevis</name>
    <name type="common">Tongue sole</name>
    <dbReference type="NCBI Taxonomy" id="244447"/>
    <lineage>
        <taxon>Eukaryota</taxon>
        <taxon>Metazoa</taxon>
        <taxon>Chordata</taxon>
        <taxon>Craniata</taxon>
        <taxon>Vertebrata</taxon>
        <taxon>Euteleostomi</taxon>
        <taxon>Actinopterygii</taxon>
        <taxon>Neopterygii</taxon>
        <taxon>Teleostei</taxon>
        <taxon>Neoteleostei</taxon>
        <taxon>Acanthomorphata</taxon>
        <taxon>Carangaria</taxon>
        <taxon>Pleuronectiformes</taxon>
        <taxon>Pleuronectoidei</taxon>
        <taxon>Cynoglossidae</taxon>
        <taxon>Cynoglossinae</taxon>
        <taxon>Cynoglossus</taxon>
    </lineage>
</organism>
<dbReference type="PROSITE" id="PS50853">
    <property type="entry name" value="FN3"/>
    <property type="match status" value="1"/>
</dbReference>